<feature type="region of interest" description="Disordered" evidence="10">
    <location>
        <begin position="1051"/>
        <end position="1077"/>
    </location>
</feature>
<name>A0ABR3GGD6_9PEZI</name>
<keyword evidence="5 9" id="KW-0808">Transferase</keyword>
<dbReference type="PANTHER" id="PTHR10102:SF0">
    <property type="entry name" value="DNA-DIRECTED RNA POLYMERASE, MITOCHONDRIAL"/>
    <property type="match status" value="1"/>
</dbReference>
<evidence type="ECO:0000313" key="12">
    <source>
        <dbReference type="EMBL" id="KAL0635000.1"/>
    </source>
</evidence>
<accession>A0ABR3GGD6</accession>
<dbReference type="Pfam" id="PF00940">
    <property type="entry name" value="RNA_pol"/>
    <property type="match status" value="1"/>
</dbReference>
<feature type="compositionally biased region" description="Basic residues" evidence="10">
    <location>
        <begin position="1062"/>
        <end position="1077"/>
    </location>
</feature>
<evidence type="ECO:0000256" key="10">
    <source>
        <dbReference type="SAM" id="MobiDB-lite"/>
    </source>
</evidence>
<dbReference type="EMBL" id="JBBBZM010000079">
    <property type="protein sequence ID" value="KAL0635000.1"/>
    <property type="molecule type" value="Genomic_DNA"/>
</dbReference>
<gene>
    <name evidence="12" type="primary">RPO41</name>
    <name evidence="12" type="ORF">Q9L58_006029</name>
</gene>
<dbReference type="EC" id="2.7.7.6" evidence="3 9"/>
<evidence type="ECO:0000256" key="9">
    <source>
        <dbReference type="RuleBase" id="RU003805"/>
    </source>
</evidence>
<evidence type="ECO:0000256" key="4">
    <source>
        <dbReference type="ARBA" id="ARBA00022478"/>
    </source>
</evidence>
<comment type="similarity">
    <text evidence="2 9">Belongs to the phage and mitochondrial RNA polymerase family.</text>
</comment>
<dbReference type="PROSITE" id="PS00489">
    <property type="entry name" value="RNA_POL_PHAGE_2"/>
    <property type="match status" value="1"/>
</dbReference>
<dbReference type="InterPro" id="IPR046950">
    <property type="entry name" value="DNA-dir_Rpol_C_phage-type"/>
</dbReference>
<dbReference type="InterPro" id="IPR037159">
    <property type="entry name" value="RNA_POL_N_sf"/>
</dbReference>
<dbReference type="Gene3D" id="1.10.287.280">
    <property type="match status" value="1"/>
</dbReference>
<reference evidence="12 13" key="1">
    <citation type="submission" date="2024-02" db="EMBL/GenBank/DDBJ databases">
        <title>Discinaceae phylogenomics.</title>
        <authorList>
            <person name="Dirks A.C."/>
            <person name="James T.Y."/>
        </authorList>
    </citation>
    <scope>NUCLEOTIDE SEQUENCE [LARGE SCALE GENOMIC DNA]</scope>
    <source>
        <strain evidence="12 13">ACD0624</strain>
    </source>
</reference>
<dbReference type="SUPFAM" id="SSF56672">
    <property type="entry name" value="DNA/RNA polymerases"/>
    <property type="match status" value="1"/>
</dbReference>
<dbReference type="Gene3D" id="1.10.1320.10">
    <property type="entry name" value="DNA-directed RNA polymerase, N-terminal domain"/>
    <property type="match status" value="1"/>
</dbReference>
<dbReference type="Proteomes" id="UP001447188">
    <property type="component" value="Unassembled WGS sequence"/>
</dbReference>
<comment type="catalytic activity">
    <reaction evidence="8 9">
        <text>RNA(n) + a ribonucleoside 5'-triphosphate = RNA(n+1) + diphosphate</text>
        <dbReference type="Rhea" id="RHEA:21248"/>
        <dbReference type="Rhea" id="RHEA-COMP:14527"/>
        <dbReference type="Rhea" id="RHEA-COMP:17342"/>
        <dbReference type="ChEBI" id="CHEBI:33019"/>
        <dbReference type="ChEBI" id="CHEBI:61557"/>
        <dbReference type="ChEBI" id="CHEBI:140395"/>
        <dbReference type="EC" id="2.7.7.6"/>
    </reaction>
</comment>
<dbReference type="GO" id="GO:0003899">
    <property type="term" value="F:DNA-directed RNA polymerase activity"/>
    <property type="evidence" value="ECO:0007669"/>
    <property type="project" value="UniProtKB-EC"/>
</dbReference>
<dbReference type="PROSITE" id="PS00900">
    <property type="entry name" value="RNA_POL_PHAGE_1"/>
    <property type="match status" value="1"/>
</dbReference>
<evidence type="ECO:0000256" key="1">
    <source>
        <dbReference type="ARBA" id="ARBA00004026"/>
    </source>
</evidence>
<protein>
    <recommendedName>
        <fullName evidence="3 9">DNA-directed RNA polymerase</fullName>
        <ecNumber evidence="3 9">2.7.7.6</ecNumber>
    </recommendedName>
</protein>
<comment type="caution">
    <text evidence="12">The sequence shown here is derived from an EMBL/GenBank/DDBJ whole genome shotgun (WGS) entry which is preliminary data.</text>
</comment>
<dbReference type="InterPro" id="IPR002092">
    <property type="entry name" value="DNA-dir_Rpol_phage-type"/>
</dbReference>
<evidence type="ECO:0000256" key="5">
    <source>
        <dbReference type="ARBA" id="ARBA00022679"/>
    </source>
</evidence>
<feature type="compositionally biased region" description="Low complexity" evidence="10">
    <location>
        <begin position="71"/>
        <end position="80"/>
    </location>
</feature>
<dbReference type="InterPro" id="IPR043502">
    <property type="entry name" value="DNA/RNA_pol_sf"/>
</dbReference>
<dbReference type="Gene3D" id="1.10.150.20">
    <property type="entry name" value="5' to 3' exonuclease, C-terminal subdomain"/>
    <property type="match status" value="1"/>
</dbReference>
<comment type="function">
    <text evidence="1 9">DNA-dependent RNA polymerase catalyzes the transcription of DNA into RNA using the four ribonucleoside triphosphates as substrates.</text>
</comment>
<evidence type="ECO:0000259" key="11">
    <source>
        <dbReference type="SMART" id="SM01311"/>
    </source>
</evidence>
<feature type="compositionally biased region" description="Polar residues" evidence="10">
    <location>
        <begin position="48"/>
        <end position="70"/>
    </location>
</feature>
<keyword evidence="7 9" id="KW-0804">Transcription</keyword>
<keyword evidence="4 9" id="KW-0240">DNA-directed RNA polymerase</keyword>
<organism evidence="12 13">
    <name type="scientific">Discina gigas</name>
    <dbReference type="NCBI Taxonomy" id="1032678"/>
    <lineage>
        <taxon>Eukaryota</taxon>
        <taxon>Fungi</taxon>
        <taxon>Dikarya</taxon>
        <taxon>Ascomycota</taxon>
        <taxon>Pezizomycotina</taxon>
        <taxon>Pezizomycetes</taxon>
        <taxon>Pezizales</taxon>
        <taxon>Discinaceae</taxon>
        <taxon>Discina</taxon>
    </lineage>
</organism>
<dbReference type="Gene3D" id="1.10.287.260">
    <property type="match status" value="1"/>
</dbReference>
<keyword evidence="6 9" id="KW-0548">Nucleotidyltransferase</keyword>
<evidence type="ECO:0000256" key="7">
    <source>
        <dbReference type="ARBA" id="ARBA00023163"/>
    </source>
</evidence>
<dbReference type="PANTHER" id="PTHR10102">
    <property type="entry name" value="DNA-DIRECTED RNA POLYMERASE, MITOCHONDRIAL"/>
    <property type="match status" value="1"/>
</dbReference>
<evidence type="ECO:0000256" key="3">
    <source>
        <dbReference type="ARBA" id="ARBA00012418"/>
    </source>
</evidence>
<feature type="region of interest" description="Disordered" evidence="10">
    <location>
        <begin position="1340"/>
        <end position="1368"/>
    </location>
</feature>
<dbReference type="Pfam" id="PF14700">
    <property type="entry name" value="RPOL_N"/>
    <property type="match status" value="1"/>
</dbReference>
<evidence type="ECO:0000313" key="13">
    <source>
        <dbReference type="Proteomes" id="UP001447188"/>
    </source>
</evidence>
<evidence type="ECO:0000256" key="6">
    <source>
        <dbReference type="ARBA" id="ARBA00022695"/>
    </source>
</evidence>
<evidence type="ECO:0000256" key="2">
    <source>
        <dbReference type="ARBA" id="ARBA00009493"/>
    </source>
</evidence>
<keyword evidence="13" id="KW-1185">Reference proteome</keyword>
<feature type="domain" description="DNA-directed RNA polymerase N-terminal" evidence="11">
    <location>
        <begin position="341"/>
        <end position="661"/>
    </location>
</feature>
<dbReference type="SMART" id="SM01311">
    <property type="entry name" value="RPOL_N"/>
    <property type="match status" value="1"/>
</dbReference>
<proteinExistence type="inferred from homology"/>
<dbReference type="GO" id="GO:0000428">
    <property type="term" value="C:DNA-directed RNA polymerase complex"/>
    <property type="evidence" value="ECO:0007669"/>
    <property type="project" value="UniProtKB-KW"/>
</dbReference>
<feature type="region of interest" description="Disordered" evidence="10">
    <location>
        <begin position="48"/>
        <end position="80"/>
    </location>
</feature>
<feature type="compositionally biased region" description="Basic and acidic residues" evidence="10">
    <location>
        <begin position="1344"/>
        <end position="1354"/>
    </location>
</feature>
<sequence>MLVWAASKRVPRDILRTNIRPASFSDPQCLPWLTPSLRKYLQSGGFSTQNSSSLGHNGTHSITSPNRTYSTATPPAKAAAEAHATARIPDYYPPSFSLHGQQFVAPVDPMKVIILGTPVITPENAPRARNKNELHATLSACLSTGHLVRAHLILSQMSLMMDRDTPILINAHNLFLEVLLNKATKPQDLRVFFVWYEDKMRVQYSIMGDATTFALLLKAGLKTDPLQAQMFLEKYVEEWRETGQGIGDVLVLPILTDEEVIKIAKICKLRVSDLHETNRALLEEPASFRPSTESLPKIASVATRGAGLAAIQHSLRSLVDPEHMPQQYSAGGADDAAMQAERQRLLEEDTFTSAQERWKKDSEMLAARHVMPIQKPLNALLWEWHQAFVPLIQEELIRVRAAEKDPKVTGAAERCLYGPFLRLLPPEKVAAIVMVELLKTHNSFGHLGLKTSQAVMHVGTMLETEYFAQEIHSRKNAGLFQHVKGKGKQTAGVFPGSRMAWEFTVRKAREGVPPGTEPILPEWPVTVKVKLGAVLLTMLLHCAKAPVVRRGPDGKETSLDIPAFCHTYQYFKGKKLGVIRLDIALLQRLSIEPVGHGVLGRLLPMVVLPRPWRTCNDGAYYYARPPAVRTKHSQEQKNYVRTASDRGDLKDLFRGLDVLGSTAWRINRPVFDVILEVWNSEEAFAAIPPVVRDVVLPPEPPPSENPKLRYKWMADAREIKNEARNFHSQRCSVNFKIEVARAFLFDKFYFPHNVDFRGRAYPIPPNLNHIGDDLSRSLLMFAEGKPLGPSGLRWLKIHLSNLCGVDKVSFDAREKFANDHISDIIDSAELPLKGKKWWLQAEDPWQCLAVCFVLRDALAMEDPTKYVCHLPVAQDGTCNGLQHYAALGGDMMGAQQVNLVPSDSPSDVYTGVAELVKIAIQKHAESGNKMADILKDVITRKVVKQTVMTNVYGVTFVGAREQILTQLKDIPKMKEYFARGSGKFSQHAMSAFITREVFESVKTMFSGANEIQNWFATSARRISMSISPTQMDWNFIEKQRAEIEGVALPEEEEEVEEISPPKRGRGTKKANKKKPKVVGTKKRCRDVAFMTSVVWTTPLKLPVVQPYRRDRVQVVSTNLQNVYITDPNVVDEINARKQMTAFPPNFIHSLDATHMLLSAMKCSEAGLTFASVHDSFWTHPSDVDQLNRILRDAFIVLHSSNIMQNLKAEFELRYEGYRYLQPIPDDDPVAVKIKACRAVYARDVLHKEGTGKKSTLTMEEDLEWERSRERLLKSDNEEEQARGAAMITPSVIMQNEGRVKNVIEDHPEVRLGSEHLGEGDPGVEMDALGDALTDEAESLEEDGESLKPEREAKKQAVPSQTNVWMPLQFPPLPEKGEFDVKSIENSSYFFS</sequence>
<evidence type="ECO:0000256" key="8">
    <source>
        <dbReference type="ARBA" id="ARBA00048552"/>
    </source>
</evidence>
<dbReference type="InterPro" id="IPR024075">
    <property type="entry name" value="DNA-dir_RNA_pol_helix_hairp_sf"/>
</dbReference>
<dbReference type="InterPro" id="IPR029262">
    <property type="entry name" value="RPOL_N"/>
</dbReference>